<dbReference type="InterPro" id="IPR013783">
    <property type="entry name" value="Ig-like_fold"/>
</dbReference>
<organism evidence="2 3">
    <name type="scientific">Desulfotignum phosphitoxidans DSM 13687</name>
    <dbReference type="NCBI Taxonomy" id="1286635"/>
    <lineage>
        <taxon>Bacteria</taxon>
        <taxon>Pseudomonadati</taxon>
        <taxon>Thermodesulfobacteriota</taxon>
        <taxon>Desulfobacteria</taxon>
        <taxon>Desulfobacterales</taxon>
        <taxon>Desulfobacteraceae</taxon>
        <taxon>Desulfotignum</taxon>
    </lineage>
</organism>
<dbReference type="NCBIfam" id="NF041425">
    <property type="entry name" value="OS_HP2_seleno"/>
    <property type="match status" value="1"/>
</dbReference>
<evidence type="ECO:0000313" key="2">
    <source>
        <dbReference type="EMBL" id="EMS81412.1"/>
    </source>
</evidence>
<dbReference type="OrthoDB" id="5420927at2"/>
<comment type="caution">
    <text evidence="2">The sequence shown here is derived from an EMBL/GenBank/DDBJ whole genome shotgun (WGS) entry which is preliminary data.</text>
</comment>
<dbReference type="PANTHER" id="PTHR37833:SF1">
    <property type="entry name" value="SIGNAL PEPTIDE PROTEIN"/>
    <property type="match status" value="1"/>
</dbReference>
<feature type="signal peptide" evidence="1">
    <location>
        <begin position="1"/>
        <end position="28"/>
    </location>
</feature>
<dbReference type="PANTHER" id="PTHR37833">
    <property type="entry name" value="LIPOPROTEIN-RELATED"/>
    <property type="match status" value="1"/>
</dbReference>
<dbReference type="Proteomes" id="UP000014216">
    <property type="component" value="Unassembled WGS sequence"/>
</dbReference>
<proteinExistence type="predicted"/>
<keyword evidence="1" id="KW-0732">Signal</keyword>
<dbReference type="EMBL" id="APJX01000001">
    <property type="protein sequence ID" value="EMS81412.1"/>
    <property type="molecule type" value="Genomic_DNA"/>
</dbReference>
<feature type="chain" id="PRO_5004497620" description="DUF1573 domain-containing protein" evidence="1">
    <location>
        <begin position="29"/>
        <end position="239"/>
    </location>
</feature>
<sequence length="239" mass="26681">MVKKSLIKKIGGTWMVLVLFVMVTVAFAADSTQIEFPKGVVVDKDFDFGEIIEGEVVTHAFVIFNQSTKPLRILKVKTTCGCTTAEKPDRIEPGQKGHVTVKFHTRGYGGRNVIKNTHVTTDDPDQKLIVLTIKGRVTRFARILPDRLLLRGVAGKEIKGLVRIVPEPNYPFQIEKVVIDTHISGKIAANLKADKGIYLLEVSNLVRDSARYYGKVILKTDSPLRPELTVYVIGRIEKQ</sequence>
<dbReference type="AlphaFoldDB" id="S0G7S0"/>
<evidence type="ECO:0008006" key="4">
    <source>
        <dbReference type="Google" id="ProtNLM"/>
    </source>
</evidence>
<dbReference type="Gene3D" id="2.60.40.10">
    <property type="entry name" value="Immunoglobulins"/>
    <property type="match status" value="1"/>
</dbReference>
<protein>
    <recommendedName>
        <fullName evidence="4">DUF1573 domain-containing protein</fullName>
    </recommendedName>
</protein>
<dbReference type="RefSeq" id="WP_006964136.1">
    <property type="nucleotide sequence ID" value="NZ_APJX01000001.1"/>
</dbReference>
<reference evidence="2 3" key="1">
    <citation type="journal article" date="2013" name="Genome Announc.">
        <title>Draft Genome Sequence of Desulfotignum phosphitoxidans DSM 13687 Strain FiPS-3.</title>
        <authorList>
            <person name="Poehlein A."/>
            <person name="Daniel R."/>
            <person name="Simeonova D.D."/>
        </authorList>
    </citation>
    <scope>NUCLEOTIDE SEQUENCE [LARGE SCALE GENOMIC DNA]</scope>
    <source>
        <strain evidence="2 3">DSM 13687</strain>
    </source>
</reference>
<dbReference type="Pfam" id="PF07610">
    <property type="entry name" value="DUF1573"/>
    <property type="match status" value="1"/>
</dbReference>
<dbReference type="InterPro" id="IPR011467">
    <property type="entry name" value="DUF1573"/>
</dbReference>
<keyword evidence="3" id="KW-1185">Reference proteome</keyword>
<accession>S0G7S0</accession>
<evidence type="ECO:0000313" key="3">
    <source>
        <dbReference type="Proteomes" id="UP000014216"/>
    </source>
</evidence>
<gene>
    <name evidence="2" type="ORF">Dpo_1c05530</name>
</gene>
<name>S0G7S0_9BACT</name>
<evidence type="ECO:0000256" key="1">
    <source>
        <dbReference type="SAM" id="SignalP"/>
    </source>
</evidence>